<dbReference type="EMBL" id="CAJVPV010008289">
    <property type="protein sequence ID" value="CAG8628737.1"/>
    <property type="molecule type" value="Genomic_DNA"/>
</dbReference>
<gene>
    <name evidence="2" type="ORF">AMORRO_LOCUS8990</name>
</gene>
<dbReference type="AlphaFoldDB" id="A0A9N9GVS4"/>
<feature type="region of interest" description="Disordered" evidence="1">
    <location>
        <begin position="21"/>
        <end position="63"/>
    </location>
</feature>
<keyword evidence="3" id="KW-1185">Reference proteome</keyword>
<proteinExistence type="predicted"/>
<name>A0A9N9GVS4_9GLOM</name>
<evidence type="ECO:0000313" key="3">
    <source>
        <dbReference type="Proteomes" id="UP000789342"/>
    </source>
</evidence>
<feature type="non-terminal residue" evidence="2">
    <location>
        <position position="63"/>
    </location>
</feature>
<accession>A0A9N9GVS4</accession>
<reference evidence="2" key="1">
    <citation type="submission" date="2021-06" db="EMBL/GenBank/DDBJ databases">
        <authorList>
            <person name="Kallberg Y."/>
            <person name="Tangrot J."/>
            <person name="Rosling A."/>
        </authorList>
    </citation>
    <scope>NUCLEOTIDE SEQUENCE</scope>
    <source>
        <strain evidence="2">CL551</strain>
    </source>
</reference>
<sequence>VSSDVGTSKRLILPVGHPVSAQNRASARPLCQTKDSRQSVSLWGDPATPGSDYNRKVQKITDV</sequence>
<comment type="caution">
    <text evidence="2">The sequence shown here is derived from an EMBL/GenBank/DDBJ whole genome shotgun (WGS) entry which is preliminary data.</text>
</comment>
<protein>
    <submittedName>
        <fullName evidence="2">6945_t:CDS:1</fullName>
    </submittedName>
</protein>
<dbReference type="Proteomes" id="UP000789342">
    <property type="component" value="Unassembled WGS sequence"/>
</dbReference>
<evidence type="ECO:0000256" key="1">
    <source>
        <dbReference type="SAM" id="MobiDB-lite"/>
    </source>
</evidence>
<feature type="compositionally biased region" description="Basic and acidic residues" evidence="1">
    <location>
        <begin position="53"/>
        <end position="63"/>
    </location>
</feature>
<evidence type="ECO:0000313" key="2">
    <source>
        <dbReference type="EMBL" id="CAG8628737.1"/>
    </source>
</evidence>
<organism evidence="2 3">
    <name type="scientific">Acaulospora morrowiae</name>
    <dbReference type="NCBI Taxonomy" id="94023"/>
    <lineage>
        <taxon>Eukaryota</taxon>
        <taxon>Fungi</taxon>
        <taxon>Fungi incertae sedis</taxon>
        <taxon>Mucoromycota</taxon>
        <taxon>Glomeromycotina</taxon>
        <taxon>Glomeromycetes</taxon>
        <taxon>Diversisporales</taxon>
        <taxon>Acaulosporaceae</taxon>
        <taxon>Acaulospora</taxon>
    </lineage>
</organism>